<organism evidence="1">
    <name type="scientific">gut metagenome</name>
    <dbReference type="NCBI Taxonomy" id="749906"/>
    <lineage>
        <taxon>unclassified sequences</taxon>
        <taxon>metagenomes</taxon>
        <taxon>organismal metagenomes</taxon>
    </lineage>
</organism>
<protein>
    <submittedName>
        <fullName evidence="1">Uncharacterized protein</fullName>
    </submittedName>
</protein>
<evidence type="ECO:0000313" key="1">
    <source>
        <dbReference type="EMBL" id="EJW99612.1"/>
    </source>
</evidence>
<reference evidence="1" key="1">
    <citation type="journal article" date="2012" name="PLoS ONE">
        <title>Gene sets for utilization of primary and secondary nutrition supplies in the distal gut of endangered iberian lynx.</title>
        <authorList>
            <person name="Alcaide M."/>
            <person name="Messina E."/>
            <person name="Richter M."/>
            <person name="Bargiela R."/>
            <person name="Peplies J."/>
            <person name="Huws S.A."/>
            <person name="Newbold C.J."/>
            <person name="Golyshin P.N."/>
            <person name="Simon M.A."/>
            <person name="Lopez G."/>
            <person name="Yakimov M.M."/>
            <person name="Ferrer M."/>
        </authorList>
    </citation>
    <scope>NUCLEOTIDE SEQUENCE</scope>
</reference>
<dbReference type="AlphaFoldDB" id="J9GCX8"/>
<accession>J9GCX8</accession>
<proteinExistence type="predicted"/>
<name>J9GCX8_9ZZZZ</name>
<dbReference type="EMBL" id="AMCI01003730">
    <property type="protein sequence ID" value="EJW99612.1"/>
    <property type="molecule type" value="Genomic_DNA"/>
</dbReference>
<gene>
    <name evidence="1" type="ORF">EVA_12282</name>
</gene>
<comment type="caution">
    <text evidence="1">The sequence shown here is derived from an EMBL/GenBank/DDBJ whole genome shotgun (WGS) entry which is preliminary data.</text>
</comment>
<sequence>MKVDGVVPNHKSGETRSCILAVPPGGLITCDAPLMFTLTGHIPLWVG</sequence>